<sequence length="94" mass="10359">MDTLDSSFCSCFLPPFIARFSASSRRCCRSLTVTSRFFFILSRAALSSSISASIRPFLRSTMATCSFINPTKLTLNCAWAFLSCFWASAACLLA</sequence>
<name>A0A4Z2FSF8_9TELE</name>
<evidence type="ECO:0000313" key="1">
    <source>
        <dbReference type="EMBL" id="TNN43810.1"/>
    </source>
</evidence>
<organism evidence="1 2">
    <name type="scientific">Liparis tanakae</name>
    <name type="common">Tanaka's snailfish</name>
    <dbReference type="NCBI Taxonomy" id="230148"/>
    <lineage>
        <taxon>Eukaryota</taxon>
        <taxon>Metazoa</taxon>
        <taxon>Chordata</taxon>
        <taxon>Craniata</taxon>
        <taxon>Vertebrata</taxon>
        <taxon>Euteleostomi</taxon>
        <taxon>Actinopterygii</taxon>
        <taxon>Neopterygii</taxon>
        <taxon>Teleostei</taxon>
        <taxon>Neoteleostei</taxon>
        <taxon>Acanthomorphata</taxon>
        <taxon>Eupercaria</taxon>
        <taxon>Perciformes</taxon>
        <taxon>Cottioidei</taxon>
        <taxon>Cottales</taxon>
        <taxon>Liparidae</taxon>
        <taxon>Liparis</taxon>
    </lineage>
</organism>
<gene>
    <name evidence="1" type="ORF">EYF80_046017</name>
</gene>
<keyword evidence="2" id="KW-1185">Reference proteome</keyword>
<evidence type="ECO:0000313" key="2">
    <source>
        <dbReference type="Proteomes" id="UP000314294"/>
    </source>
</evidence>
<accession>A0A4Z2FSF8</accession>
<dbReference type="AlphaFoldDB" id="A0A4Z2FSF8"/>
<comment type="caution">
    <text evidence="1">The sequence shown here is derived from an EMBL/GenBank/DDBJ whole genome shotgun (WGS) entry which is preliminary data.</text>
</comment>
<dbReference type="EMBL" id="SRLO01000944">
    <property type="protein sequence ID" value="TNN43810.1"/>
    <property type="molecule type" value="Genomic_DNA"/>
</dbReference>
<reference evidence="1 2" key="1">
    <citation type="submission" date="2019-03" db="EMBL/GenBank/DDBJ databases">
        <title>First draft genome of Liparis tanakae, snailfish: a comprehensive survey of snailfish specific genes.</title>
        <authorList>
            <person name="Kim W."/>
            <person name="Song I."/>
            <person name="Jeong J.-H."/>
            <person name="Kim D."/>
            <person name="Kim S."/>
            <person name="Ryu S."/>
            <person name="Song J.Y."/>
            <person name="Lee S.K."/>
        </authorList>
    </citation>
    <scope>NUCLEOTIDE SEQUENCE [LARGE SCALE GENOMIC DNA]</scope>
    <source>
        <tissue evidence="1">Muscle</tissue>
    </source>
</reference>
<protein>
    <submittedName>
        <fullName evidence="1">Uncharacterized protein</fullName>
    </submittedName>
</protein>
<proteinExistence type="predicted"/>
<dbReference type="Proteomes" id="UP000314294">
    <property type="component" value="Unassembled WGS sequence"/>
</dbReference>